<name>A0A1H4JQT3_9BACT</name>
<keyword evidence="2" id="KW-0560">Oxidoreductase</keyword>
<evidence type="ECO:0000256" key="2">
    <source>
        <dbReference type="ARBA" id="ARBA00023002"/>
    </source>
</evidence>
<evidence type="ECO:0000256" key="1">
    <source>
        <dbReference type="ARBA" id="ARBA00010928"/>
    </source>
</evidence>
<dbReference type="NCBIfam" id="NF008607">
    <property type="entry name" value="PRK11579.1"/>
    <property type="match status" value="1"/>
</dbReference>
<evidence type="ECO:0000313" key="6">
    <source>
        <dbReference type="Proteomes" id="UP000182409"/>
    </source>
</evidence>
<evidence type="ECO:0000259" key="4">
    <source>
        <dbReference type="Pfam" id="PF02894"/>
    </source>
</evidence>
<accession>A0A1H4JQT3</accession>
<evidence type="ECO:0000313" key="5">
    <source>
        <dbReference type="EMBL" id="SEB48286.1"/>
    </source>
</evidence>
<dbReference type="InterPro" id="IPR036291">
    <property type="entry name" value="NAD(P)-bd_dom_sf"/>
</dbReference>
<dbReference type="PANTHER" id="PTHR43708:SF5">
    <property type="entry name" value="CONSERVED EXPRESSED OXIDOREDUCTASE (EUROFUNG)-RELATED"/>
    <property type="match status" value="1"/>
</dbReference>
<gene>
    <name evidence="5" type="ORF">SAMN05443244_0746</name>
</gene>
<dbReference type="EMBL" id="FNSD01000001">
    <property type="protein sequence ID" value="SEB48286.1"/>
    <property type="molecule type" value="Genomic_DNA"/>
</dbReference>
<feature type="domain" description="Gfo/Idh/MocA-like oxidoreductase N-terminal" evidence="3">
    <location>
        <begin position="8"/>
        <end position="124"/>
    </location>
</feature>
<dbReference type="InterPro" id="IPR004104">
    <property type="entry name" value="Gfo/Idh/MocA-like_OxRdtase_C"/>
</dbReference>
<sequence>MSNTSEPVRVALLGYGYVGKTFHAPLIQAIDGLELALVGSSRPDAVHERIPGVRVSPVATAATDTDVDLVVIATPNDSHFPLAAAALRAGKHVVVDKPFTITLEEAESLAGIAQEHGRMLSVFHNRRWDSEILATKQVLQAGVLGDVTHYEVHMDRYRPNVRQRWREDRGPGSGLWFDLGPHMIDQTLHLFGMPLAVQGSLATLRRGGQTDDWGHAVLHYPHMRAVLHASLLVSGGGPRTQVHGTLGSWAKFGADTQEPQLQQCMSPNDPAFGIDPDEGIFYDGATGVQTPTPSPTGCQQRFYEGMRDAITSGGPLPIPTEDAIQVMRVLEGFYASAREGRVVEFA</sequence>
<dbReference type="GO" id="GO:0016491">
    <property type="term" value="F:oxidoreductase activity"/>
    <property type="evidence" value="ECO:0007669"/>
    <property type="project" value="UniProtKB-KW"/>
</dbReference>
<dbReference type="Pfam" id="PF01408">
    <property type="entry name" value="GFO_IDH_MocA"/>
    <property type="match status" value="1"/>
</dbReference>
<reference evidence="5 6" key="1">
    <citation type="submission" date="2016-10" db="EMBL/GenBank/DDBJ databases">
        <authorList>
            <person name="de Groot N.N."/>
        </authorList>
    </citation>
    <scope>NUCLEOTIDE SEQUENCE [LARGE SCALE GENOMIC DNA]</scope>
    <source>
        <strain evidence="5 6">AB35.6</strain>
    </source>
</reference>
<evidence type="ECO:0000259" key="3">
    <source>
        <dbReference type="Pfam" id="PF01408"/>
    </source>
</evidence>
<protein>
    <submittedName>
        <fullName evidence="5">Predicted dehydrogenase</fullName>
    </submittedName>
</protein>
<feature type="domain" description="Gfo/Idh/MocA-like oxidoreductase C-terminal" evidence="4">
    <location>
        <begin position="136"/>
        <end position="344"/>
    </location>
</feature>
<organism evidence="5 6">
    <name type="scientific">Terriglobus roseus</name>
    <dbReference type="NCBI Taxonomy" id="392734"/>
    <lineage>
        <taxon>Bacteria</taxon>
        <taxon>Pseudomonadati</taxon>
        <taxon>Acidobacteriota</taxon>
        <taxon>Terriglobia</taxon>
        <taxon>Terriglobales</taxon>
        <taxon>Acidobacteriaceae</taxon>
        <taxon>Terriglobus</taxon>
    </lineage>
</organism>
<dbReference type="Pfam" id="PF02894">
    <property type="entry name" value="GFO_IDH_MocA_C"/>
    <property type="match status" value="1"/>
</dbReference>
<dbReference type="RefSeq" id="WP_074652406.1">
    <property type="nucleotide sequence ID" value="NZ_FNSD01000001.1"/>
</dbReference>
<dbReference type="OrthoDB" id="9815825at2"/>
<dbReference type="InterPro" id="IPR000683">
    <property type="entry name" value="Gfo/Idh/MocA-like_OxRdtase_N"/>
</dbReference>
<dbReference type="SUPFAM" id="SSF51735">
    <property type="entry name" value="NAD(P)-binding Rossmann-fold domains"/>
    <property type="match status" value="1"/>
</dbReference>
<dbReference type="InterPro" id="IPR051317">
    <property type="entry name" value="Gfo/Idh/MocA_oxidoreduct"/>
</dbReference>
<proteinExistence type="inferred from homology"/>
<dbReference type="Gene3D" id="3.40.50.720">
    <property type="entry name" value="NAD(P)-binding Rossmann-like Domain"/>
    <property type="match status" value="1"/>
</dbReference>
<dbReference type="AlphaFoldDB" id="A0A1H4JQT3"/>
<comment type="similarity">
    <text evidence="1">Belongs to the Gfo/Idh/MocA family.</text>
</comment>
<dbReference type="GO" id="GO:0000166">
    <property type="term" value="F:nucleotide binding"/>
    <property type="evidence" value="ECO:0007669"/>
    <property type="project" value="InterPro"/>
</dbReference>
<dbReference type="PANTHER" id="PTHR43708">
    <property type="entry name" value="CONSERVED EXPRESSED OXIDOREDUCTASE (EUROFUNG)"/>
    <property type="match status" value="1"/>
</dbReference>
<dbReference type="Gene3D" id="3.30.360.10">
    <property type="entry name" value="Dihydrodipicolinate Reductase, domain 2"/>
    <property type="match status" value="1"/>
</dbReference>
<dbReference type="Proteomes" id="UP000182409">
    <property type="component" value="Unassembled WGS sequence"/>
</dbReference>